<evidence type="ECO:0000256" key="12">
    <source>
        <dbReference type="RuleBase" id="RU000304"/>
    </source>
</evidence>
<feature type="compositionally biased region" description="Low complexity" evidence="13">
    <location>
        <begin position="357"/>
        <end position="369"/>
    </location>
</feature>
<dbReference type="GO" id="GO:0005524">
    <property type="term" value="F:ATP binding"/>
    <property type="evidence" value="ECO:0007669"/>
    <property type="project" value="UniProtKB-UniRule"/>
</dbReference>
<keyword evidence="9" id="KW-0832">Ubl conjugation</keyword>
<evidence type="ECO:0000256" key="9">
    <source>
        <dbReference type="ARBA" id="ARBA00022843"/>
    </source>
</evidence>
<dbReference type="GO" id="GO:0007283">
    <property type="term" value="P:spermatogenesis"/>
    <property type="evidence" value="ECO:0007669"/>
    <property type="project" value="UniProtKB-KW"/>
</dbReference>
<evidence type="ECO:0000256" key="5">
    <source>
        <dbReference type="ARBA" id="ARBA00022741"/>
    </source>
</evidence>
<dbReference type="InterPro" id="IPR011009">
    <property type="entry name" value="Kinase-like_dom_sf"/>
</dbReference>
<keyword evidence="3" id="KW-0597">Phosphoprotein</keyword>
<sequence>MDPFVQEPVDGLGGITYSDEQLLKEKGYQFIKQLGEGSYAKVYLTLHTKTGRPDATLACKVINAKKAPREYVTKFLPRELDIIGKVAHPNIIHTDAIFNRNNKFLIFMRYAENGDLLEYVLRKGEIKESVARVWLYQLCLAIQYLHVLEIAHRDIKCENILISTNYNIKLADFGFARFVALNGRQIMSTTYCGSLIYASPEILKGKPYYPKCSDIWSLGIVTYIMLNKTMPFSETNTRALYKLQMERQWNFRRKIIPTLTQGVMSLVHKMLEPNYKARVTVDDVVDDKYFKEYGLEMTETEKMALNYANKHKQSLQSQKKVNVSDTLITGMETGHEAFYSTTAVTTESVIAGLQNKTTTTPDKTTGTQPAQPPQQPEETFNETEPKADTTAEAKESGLSKERGIDAETNLPTIV</sequence>
<dbReference type="PROSITE" id="PS00108">
    <property type="entry name" value="PROTEIN_KINASE_ST"/>
    <property type="match status" value="1"/>
</dbReference>
<evidence type="ECO:0000256" key="1">
    <source>
        <dbReference type="ARBA" id="ARBA00001946"/>
    </source>
</evidence>
<evidence type="ECO:0000256" key="3">
    <source>
        <dbReference type="ARBA" id="ARBA00022553"/>
    </source>
</evidence>
<dbReference type="Gene3D" id="1.10.510.10">
    <property type="entry name" value="Transferase(Phosphotransferase) domain 1"/>
    <property type="match status" value="1"/>
</dbReference>
<organism evidence="15">
    <name type="scientific">Lygus hesperus</name>
    <name type="common">Western plant bug</name>
    <dbReference type="NCBI Taxonomy" id="30085"/>
    <lineage>
        <taxon>Eukaryota</taxon>
        <taxon>Metazoa</taxon>
        <taxon>Ecdysozoa</taxon>
        <taxon>Arthropoda</taxon>
        <taxon>Hexapoda</taxon>
        <taxon>Insecta</taxon>
        <taxon>Pterygota</taxon>
        <taxon>Neoptera</taxon>
        <taxon>Paraneoptera</taxon>
        <taxon>Hemiptera</taxon>
        <taxon>Heteroptera</taxon>
        <taxon>Panheteroptera</taxon>
        <taxon>Cimicomorpha</taxon>
        <taxon>Miridae</taxon>
        <taxon>Mirini</taxon>
        <taxon>Lygus</taxon>
    </lineage>
</organism>
<evidence type="ECO:0000259" key="14">
    <source>
        <dbReference type="PROSITE" id="PS50011"/>
    </source>
</evidence>
<evidence type="ECO:0000256" key="7">
    <source>
        <dbReference type="ARBA" id="ARBA00022840"/>
    </source>
</evidence>
<evidence type="ECO:0000256" key="8">
    <source>
        <dbReference type="ARBA" id="ARBA00022842"/>
    </source>
</evidence>
<dbReference type="InterPro" id="IPR008271">
    <property type="entry name" value="Ser/Thr_kinase_AS"/>
</dbReference>
<keyword evidence="7 11" id="KW-0067">ATP-binding</keyword>
<keyword evidence="6" id="KW-0221">Differentiation</keyword>
<keyword evidence="8" id="KW-0460">Magnesium</keyword>
<reference evidence="15" key="1">
    <citation type="journal article" date="2014" name="PLoS ONE">
        <title>Transcriptome-Based Identification of ABC Transporters in the Western Tarnished Plant Bug Lygus hesperus.</title>
        <authorList>
            <person name="Hull J.J."/>
            <person name="Chaney K."/>
            <person name="Geib S.M."/>
            <person name="Fabrick J.A."/>
            <person name="Brent C.S."/>
            <person name="Walsh D."/>
            <person name="Lavine L.C."/>
        </authorList>
    </citation>
    <scope>NUCLEOTIDE SEQUENCE</scope>
</reference>
<evidence type="ECO:0000256" key="6">
    <source>
        <dbReference type="ARBA" id="ARBA00022782"/>
    </source>
</evidence>
<comment type="similarity">
    <text evidence="12">Belongs to the protein kinase superfamily.</text>
</comment>
<evidence type="ECO:0000256" key="4">
    <source>
        <dbReference type="ARBA" id="ARBA00022723"/>
    </source>
</evidence>
<protein>
    <submittedName>
        <fullName evidence="15">Testis-specific serine/threonine-protein kinase 1</fullName>
    </submittedName>
</protein>
<keyword evidence="2" id="KW-0217">Developmental protein</keyword>
<feature type="compositionally biased region" description="Basic and acidic residues" evidence="13">
    <location>
        <begin position="383"/>
        <end position="405"/>
    </location>
</feature>
<dbReference type="PANTHER" id="PTHR24346:SF102">
    <property type="entry name" value="TESTIS-SPECIFIC SERINE_THREONINE-PROTEIN KINASE 1"/>
    <property type="match status" value="1"/>
</dbReference>
<reference evidence="15" key="2">
    <citation type="submission" date="2014-07" db="EMBL/GenBank/DDBJ databases">
        <authorList>
            <person name="Hull J."/>
        </authorList>
    </citation>
    <scope>NUCLEOTIDE SEQUENCE</scope>
</reference>
<evidence type="ECO:0000256" key="13">
    <source>
        <dbReference type="SAM" id="MobiDB-lite"/>
    </source>
</evidence>
<dbReference type="PROSITE" id="PS50011">
    <property type="entry name" value="PROTEIN_KINASE_DOM"/>
    <property type="match status" value="1"/>
</dbReference>
<accession>A0A0A9WX60</accession>
<keyword evidence="10" id="KW-0744">Spermatogenesis</keyword>
<keyword evidence="15" id="KW-0418">Kinase</keyword>
<dbReference type="Pfam" id="PF00069">
    <property type="entry name" value="Pkinase"/>
    <property type="match status" value="1"/>
</dbReference>
<keyword evidence="5 11" id="KW-0547">Nucleotide-binding</keyword>
<evidence type="ECO:0000256" key="2">
    <source>
        <dbReference type="ARBA" id="ARBA00022473"/>
    </source>
</evidence>
<name>A0A0A9WX60_LYGHE</name>
<keyword evidence="4" id="KW-0479">Metal-binding</keyword>
<dbReference type="GO" id="GO:0030154">
    <property type="term" value="P:cell differentiation"/>
    <property type="evidence" value="ECO:0007669"/>
    <property type="project" value="UniProtKB-KW"/>
</dbReference>
<keyword evidence="12" id="KW-0723">Serine/threonine-protein kinase</keyword>
<dbReference type="FunFam" id="1.10.510.10:FF:000658">
    <property type="entry name" value="Protein CBG12184"/>
    <property type="match status" value="1"/>
</dbReference>
<dbReference type="GO" id="GO:0050321">
    <property type="term" value="F:tau-protein kinase activity"/>
    <property type="evidence" value="ECO:0007669"/>
    <property type="project" value="TreeGrafter"/>
</dbReference>
<dbReference type="PROSITE" id="PS00107">
    <property type="entry name" value="PROTEIN_KINASE_ATP"/>
    <property type="match status" value="1"/>
</dbReference>
<dbReference type="InterPro" id="IPR017441">
    <property type="entry name" value="Protein_kinase_ATP_BS"/>
</dbReference>
<dbReference type="PANTHER" id="PTHR24346">
    <property type="entry name" value="MAP/MICROTUBULE AFFINITY-REGULATING KINASE"/>
    <property type="match status" value="1"/>
</dbReference>
<feature type="binding site" evidence="11">
    <location>
        <position position="60"/>
    </location>
    <ligand>
        <name>ATP</name>
        <dbReference type="ChEBI" id="CHEBI:30616"/>
    </ligand>
</feature>
<proteinExistence type="inferred from homology"/>
<dbReference type="GO" id="GO:0005737">
    <property type="term" value="C:cytoplasm"/>
    <property type="evidence" value="ECO:0007669"/>
    <property type="project" value="TreeGrafter"/>
</dbReference>
<evidence type="ECO:0000256" key="11">
    <source>
        <dbReference type="PROSITE-ProRule" id="PRU10141"/>
    </source>
</evidence>
<dbReference type="GO" id="GO:0000226">
    <property type="term" value="P:microtubule cytoskeleton organization"/>
    <property type="evidence" value="ECO:0007669"/>
    <property type="project" value="TreeGrafter"/>
</dbReference>
<evidence type="ECO:0000313" key="15">
    <source>
        <dbReference type="EMBL" id="JAG13037.1"/>
    </source>
</evidence>
<dbReference type="SMART" id="SM00220">
    <property type="entry name" value="S_TKc"/>
    <property type="match status" value="1"/>
</dbReference>
<dbReference type="GO" id="GO:0035556">
    <property type="term" value="P:intracellular signal transduction"/>
    <property type="evidence" value="ECO:0007669"/>
    <property type="project" value="TreeGrafter"/>
</dbReference>
<dbReference type="SUPFAM" id="SSF56112">
    <property type="entry name" value="Protein kinase-like (PK-like)"/>
    <property type="match status" value="1"/>
</dbReference>
<feature type="region of interest" description="Disordered" evidence="13">
    <location>
        <begin position="356"/>
        <end position="414"/>
    </location>
</feature>
<feature type="domain" description="Protein kinase" evidence="14">
    <location>
        <begin position="28"/>
        <end position="290"/>
    </location>
</feature>
<gene>
    <name evidence="15" type="primary">Tssk1b_5</name>
    <name evidence="15" type="ORF">CM83_51415</name>
</gene>
<dbReference type="AlphaFoldDB" id="A0A0A9WX60"/>
<dbReference type="InterPro" id="IPR000719">
    <property type="entry name" value="Prot_kinase_dom"/>
</dbReference>
<evidence type="ECO:0000256" key="10">
    <source>
        <dbReference type="ARBA" id="ARBA00022871"/>
    </source>
</evidence>
<keyword evidence="15" id="KW-0808">Transferase</keyword>
<dbReference type="EMBL" id="GBHO01030567">
    <property type="protein sequence ID" value="JAG13037.1"/>
    <property type="molecule type" value="Transcribed_RNA"/>
</dbReference>
<dbReference type="GO" id="GO:0000287">
    <property type="term" value="F:magnesium ion binding"/>
    <property type="evidence" value="ECO:0007669"/>
    <property type="project" value="UniProtKB-ARBA"/>
</dbReference>
<comment type="cofactor">
    <cofactor evidence="1">
        <name>Mg(2+)</name>
        <dbReference type="ChEBI" id="CHEBI:18420"/>
    </cofactor>
</comment>